<evidence type="ECO:0000259" key="1">
    <source>
        <dbReference type="Pfam" id="PF13020"/>
    </source>
</evidence>
<dbReference type="RefSeq" id="WP_115501648.1">
    <property type="nucleotide sequence ID" value="NZ_CABMMK010000001.1"/>
</dbReference>
<protein>
    <submittedName>
        <fullName evidence="2">DUF3883 domain-containing protein</fullName>
    </submittedName>
</protein>
<gene>
    <name evidence="2" type="ORF">DWX27_18500</name>
</gene>
<sequence>MGIKEKTLSLFEDSCRNSERGLKTICEAEKYLQQAYEGRYFFELIQNVRDANKEASQEGDIYIELKDNVLSIANTGAPFSEEGIASITSIGQSPKQSLDFIGFKGIGFKSTLEVSDTPRIVTTEGAIYFDRKLTMEVLSQYNSNLVENQLPLFFFPHYRSRALTSEEREKGIVTKIELPLKESFAEEKICADFGEIKAKQLVLLGNIQKVDFTTPTQRTIYNIQKDIRKNLIVVDNGKEILNRFRYYVPNEKNFLPDDILNSLEGKEKEIYSNSTSIDIHIVLELDENNLFVSDANAKLYLFYPLNIRSGFRFMIHSYFLVNPERTRLRKSPLNRYLLRKIGEYIGSDMLKLLKRGKYNTNEILCFKRNEDAGLEELYDGLVETLKGQKFIYDQHSRKYYKTSEVIVADGFDKGLFPDDRFDGKPIIYIGSAPVVEWLIAEFDIYYLSYEDIASGIEQEAKKQAKSKNLDFFQNLYRYIDRHKNLNVSGKRILLTNNWKLISDDEDVFYGGRRNPVSLPASIQKYVHFMHNGIKLEIRETRIAVKEFNTNELIRRLLKLFDEKTVPNVDILNAIYHLNPQDARSELDIKEKIQLPVKGQKDWISPFKHPVYFDKEELRELYPEGYFVDETVFKQEEPGKEEIEAETCVEDFLKLCGVWEIPAFYISSDVQTASRGNGNIRVKHIQRNTHLSDTPFYIENDRMLDKPVKYTKWFTDTIVENWELYKSLMSATWLPKMKYSNGFSYKHDAQSSVIMKFSSFCEELSKIRWIVLDDDEKVYSLAYIVGMRLADISKVHNKVISKYLRLFPIDFENNRDFIESVGLCHLDGNTVDNFNRLLKHIYNRYHKYIPEGKDFTDFYNRILSKVFDFYDKNEISDNEVRTICNTPMLAINETIGRSKWEYPENIYYIDDKLNYDLLPESVRAEIQPHFTNRDRNTFGKIAAKIGRRFSNSITKNLVESPALKEFFLIEFFTDLPPAIALLEYNFDISMSSYLEALKLVEVWKKEKVETEIFVGELSGLIIESDYYIEKTRRNFILHIKNDSLRQPKLIAACLTELFMSMLDRDLKRFNIDLWKFIKSKNKADYLADYDISVTRIEEIRQILYAPDFTQLQKFWQAVFITKKTPNFDRIIVNDTVDIKEIASLAGLELEAVRKINEEVNFDNINRYENVPLLSSLFHKLGISREQINLHIYPEVDFYPYYQNLLNQEKNKFENKFMFILYQRLSRLSLEEQSTYQGWIYQYTSAFHPVVSQDVIWIDVKAHFIECLNNFYPYMDFTLTDLSIKILFDLQSLYRKNLDRLISLLSGTDYSQEELTLFIEDKRRQSLLYFNHIKLLSKEMKQWLIDQRENISTKELQLPPEQVAMKYANQCKPVIENIKPSRVPEKMQLTGKQYGTGDGSFKYDGQKNNRQKLIIGMVAEMIVYEKLQEDQNIENVKWVSRYAARVEPAYSGYNPHGTDGLGYDIEYTDRTGNKNFVEVKGKADNQNCFEITIPEIEKAKQEKKFYHIIFVTNTLNEELRRIKYLGNLFMFEEGEDLLNNKRFSAVTKSYEIRFKE</sequence>
<dbReference type="InterPro" id="IPR052957">
    <property type="entry name" value="Auxin_embryo_med"/>
</dbReference>
<proteinExistence type="predicted"/>
<dbReference type="Gene3D" id="3.30.565.10">
    <property type="entry name" value="Histidine kinase-like ATPase, C-terminal domain"/>
    <property type="match status" value="1"/>
</dbReference>
<name>A0A412P3Y6_9BACE</name>
<dbReference type="Pfam" id="PF13020">
    <property type="entry name" value="NOV_C"/>
    <property type="match status" value="1"/>
</dbReference>
<dbReference type="EMBL" id="QRWT01000027">
    <property type="protein sequence ID" value="RGT48335.1"/>
    <property type="molecule type" value="Genomic_DNA"/>
</dbReference>
<evidence type="ECO:0000313" key="3">
    <source>
        <dbReference type="Proteomes" id="UP000284772"/>
    </source>
</evidence>
<dbReference type="NCBIfam" id="NF047352">
    <property type="entry name" value="P_loop_sacsin"/>
    <property type="match status" value="1"/>
</dbReference>
<dbReference type="InterPro" id="IPR024975">
    <property type="entry name" value="NOV_C"/>
</dbReference>
<organism evidence="2 3">
    <name type="scientific">Bacteroides intestinalis</name>
    <dbReference type="NCBI Taxonomy" id="329854"/>
    <lineage>
        <taxon>Bacteria</taxon>
        <taxon>Pseudomonadati</taxon>
        <taxon>Bacteroidota</taxon>
        <taxon>Bacteroidia</taxon>
        <taxon>Bacteroidales</taxon>
        <taxon>Bacteroidaceae</taxon>
        <taxon>Bacteroides</taxon>
    </lineage>
</organism>
<dbReference type="InterPro" id="IPR036890">
    <property type="entry name" value="HATPase_C_sf"/>
</dbReference>
<comment type="caution">
    <text evidence="2">The sequence shown here is derived from an EMBL/GenBank/DDBJ whole genome shotgun (WGS) entry which is preliminary data.</text>
</comment>
<feature type="domain" description="Protein NO VEIN C-terminal" evidence="1">
    <location>
        <begin position="1452"/>
        <end position="1516"/>
    </location>
</feature>
<evidence type="ECO:0000313" key="2">
    <source>
        <dbReference type="EMBL" id="RGT48335.1"/>
    </source>
</evidence>
<dbReference type="PANTHER" id="PTHR32387:SF0">
    <property type="entry name" value="PROTEIN NO VEIN"/>
    <property type="match status" value="1"/>
</dbReference>
<dbReference type="SUPFAM" id="SSF55874">
    <property type="entry name" value="ATPase domain of HSP90 chaperone/DNA topoisomerase II/histidine kinase"/>
    <property type="match status" value="1"/>
</dbReference>
<reference evidence="2 3" key="1">
    <citation type="submission" date="2018-08" db="EMBL/GenBank/DDBJ databases">
        <title>A genome reference for cultivated species of the human gut microbiota.</title>
        <authorList>
            <person name="Zou Y."/>
            <person name="Xue W."/>
            <person name="Luo G."/>
        </authorList>
    </citation>
    <scope>NUCLEOTIDE SEQUENCE [LARGE SCALE GENOMIC DNA]</scope>
    <source>
        <strain evidence="2 3">AF19-10AC</strain>
    </source>
</reference>
<accession>A0A412P3Y6</accession>
<dbReference type="Proteomes" id="UP000284772">
    <property type="component" value="Unassembled WGS sequence"/>
</dbReference>
<dbReference type="PANTHER" id="PTHR32387">
    <property type="entry name" value="WU:FJ29H11"/>
    <property type="match status" value="1"/>
</dbReference>